<name>A0A6J4PA52_9PSEU</name>
<proteinExistence type="predicted"/>
<organism evidence="1">
    <name type="scientific">uncultured Pseudonocardia sp</name>
    <dbReference type="NCBI Taxonomy" id="211455"/>
    <lineage>
        <taxon>Bacteria</taxon>
        <taxon>Bacillati</taxon>
        <taxon>Actinomycetota</taxon>
        <taxon>Actinomycetes</taxon>
        <taxon>Pseudonocardiales</taxon>
        <taxon>Pseudonocardiaceae</taxon>
        <taxon>Pseudonocardia</taxon>
        <taxon>environmental samples</taxon>
    </lineage>
</organism>
<dbReference type="AlphaFoldDB" id="A0A6J4PA52"/>
<sequence>APESAWECSHVGGCRFAPALVLLPHGLVLGGVPAADAAQVVAGYAAGLVVPDLVRGRSALPPAAQAAQHHARLATGALGVDDLGVVSVAAPAPGRWRVRLAAPDVELDLAEEWVDAGRRLTCAAPRPGRMRTFTLVSLEPDVPSVRPQPG</sequence>
<feature type="non-terminal residue" evidence="1">
    <location>
        <position position="1"/>
    </location>
</feature>
<dbReference type="InterPro" id="IPR036249">
    <property type="entry name" value="Thioredoxin-like_sf"/>
</dbReference>
<protein>
    <recommendedName>
        <fullName evidence="2">Sucrase ferredoxin</fullName>
    </recommendedName>
</protein>
<dbReference type="EMBL" id="CADCUS010000288">
    <property type="protein sequence ID" value="CAA9410171.1"/>
    <property type="molecule type" value="Genomic_DNA"/>
</dbReference>
<evidence type="ECO:0008006" key="2">
    <source>
        <dbReference type="Google" id="ProtNLM"/>
    </source>
</evidence>
<accession>A0A6J4PA52</accession>
<dbReference type="SUPFAM" id="SSF52833">
    <property type="entry name" value="Thioredoxin-like"/>
    <property type="match status" value="1"/>
</dbReference>
<evidence type="ECO:0000313" key="1">
    <source>
        <dbReference type="EMBL" id="CAA9410171.1"/>
    </source>
</evidence>
<gene>
    <name evidence="1" type="ORF">AVDCRST_MAG66-1995</name>
</gene>
<reference evidence="1" key="1">
    <citation type="submission" date="2020-02" db="EMBL/GenBank/DDBJ databases">
        <authorList>
            <person name="Meier V. D."/>
        </authorList>
    </citation>
    <scope>NUCLEOTIDE SEQUENCE</scope>
    <source>
        <strain evidence="1">AVDCRST_MAG66</strain>
    </source>
</reference>